<evidence type="ECO:0000256" key="1">
    <source>
        <dbReference type="SAM" id="SignalP"/>
    </source>
</evidence>
<dbReference type="AlphaFoldDB" id="A0AA41YMQ7"/>
<feature type="signal peptide" evidence="1">
    <location>
        <begin position="1"/>
        <end position="21"/>
    </location>
</feature>
<reference evidence="3" key="2">
    <citation type="submission" date="2022-10" db="EMBL/GenBank/DDBJ databases">
        <authorList>
            <person name="Trinh H.N."/>
        </authorList>
    </citation>
    <scope>NUCLEOTIDE SEQUENCE</scope>
    <source>
        <strain evidence="3">RN2-1</strain>
    </source>
</reference>
<gene>
    <name evidence="3" type="ORF">OL599_09675</name>
</gene>
<sequence>MMRRTIPALAAFLAVGTVAHAQTPAPTPAPAPVAPAVPVTEEGRKEAAALTEMIGVNKQSQQLIAIMRGQMIQLVMRAGNKPQDEATKIVDEVLMPDFMAQQNDLTNQIIDVWATNFTVDDLKGLRAFYNTPLGQKLIATLPAVTQQGMNAGQTWGQRIYQASIQKHKSELEARGLKF</sequence>
<dbReference type="Proteomes" id="UP001165679">
    <property type="component" value="Unassembled WGS sequence"/>
</dbReference>
<protein>
    <submittedName>
        <fullName evidence="3">DUF2059 domain-containing protein</fullName>
    </submittedName>
</protein>
<evidence type="ECO:0000259" key="2">
    <source>
        <dbReference type="Pfam" id="PF09832"/>
    </source>
</evidence>
<name>A0AA41YMQ7_9PROT</name>
<feature type="chain" id="PRO_5041252083" evidence="1">
    <location>
        <begin position="22"/>
        <end position="178"/>
    </location>
</feature>
<comment type="caution">
    <text evidence="3">The sequence shown here is derived from an EMBL/GenBank/DDBJ whole genome shotgun (WGS) entry which is preliminary data.</text>
</comment>
<dbReference type="EMBL" id="JAPDNT010000005">
    <property type="protein sequence ID" value="MCW3474853.1"/>
    <property type="molecule type" value="Genomic_DNA"/>
</dbReference>
<evidence type="ECO:0000313" key="4">
    <source>
        <dbReference type="Proteomes" id="UP001165679"/>
    </source>
</evidence>
<feature type="domain" description="DUF2059" evidence="2">
    <location>
        <begin position="104"/>
        <end position="160"/>
    </location>
</feature>
<accession>A0AA41YMQ7</accession>
<dbReference type="Pfam" id="PF09832">
    <property type="entry name" value="DUF2059"/>
    <property type="match status" value="1"/>
</dbReference>
<evidence type="ECO:0000313" key="3">
    <source>
        <dbReference type="EMBL" id="MCW3474853.1"/>
    </source>
</evidence>
<dbReference type="InterPro" id="IPR018637">
    <property type="entry name" value="DUF2059"/>
</dbReference>
<keyword evidence="1" id="KW-0732">Signal</keyword>
<proteinExistence type="predicted"/>
<reference evidence="3" key="1">
    <citation type="submission" date="2022-09" db="EMBL/GenBank/DDBJ databases">
        <title>Rhodovastum sp. nov. RN2-1 isolated from soil in Seongnam, South Korea.</title>
        <authorList>
            <person name="Le N.T."/>
        </authorList>
    </citation>
    <scope>NUCLEOTIDE SEQUENCE</scope>
    <source>
        <strain evidence="3">RN2-1</strain>
    </source>
</reference>
<dbReference type="RefSeq" id="WP_264713505.1">
    <property type="nucleotide sequence ID" value="NZ_JAPDNT010000005.1"/>
</dbReference>
<organism evidence="3 4">
    <name type="scientific">Limobrevibacterium gyesilva</name>
    <dbReference type="NCBI Taxonomy" id="2991712"/>
    <lineage>
        <taxon>Bacteria</taxon>
        <taxon>Pseudomonadati</taxon>
        <taxon>Pseudomonadota</taxon>
        <taxon>Alphaproteobacteria</taxon>
        <taxon>Acetobacterales</taxon>
        <taxon>Acetobacteraceae</taxon>
        <taxon>Limobrevibacterium</taxon>
    </lineage>
</organism>
<keyword evidence="4" id="KW-1185">Reference proteome</keyword>